<organism evidence="2 3">
    <name type="scientific">Arabidopsis suecica</name>
    <name type="common">Swedish thale-cress</name>
    <name type="synonym">Cardaminopsis suecica</name>
    <dbReference type="NCBI Taxonomy" id="45249"/>
    <lineage>
        <taxon>Eukaryota</taxon>
        <taxon>Viridiplantae</taxon>
        <taxon>Streptophyta</taxon>
        <taxon>Embryophyta</taxon>
        <taxon>Tracheophyta</taxon>
        <taxon>Spermatophyta</taxon>
        <taxon>Magnoliopsida</taxon>
        <taxon>eudicotyledons</taxon>
        <taxon>Gunneridae</taxon>
        <taxon>Pentapetalae</taxon>
        <taxon>rosids</taxon>
        <taxon>malvids</taxon>
        <taxon>Brassicales</taxon>
        <taxon>Brassicaceae</taxon>
        <taxon>Camelineae</taxon>
        <taxon>Arabidopsis</taxon>
    </lineage>
</organism>
<feature type="domain" description="F-box" evidence="1">
    <location>
        <begin position="1"/>
        <end position="48"/>
    </location>
</feature>
<protein>
    <submittedName>
        <fullName evidence="2">F-box-like domain superfamily</fullName>
    </submittedName>
</protein>
<dbReference type="Proteomes" id="UP000694251">
    <property type="component" value="Chromosome 8"/>
</dbReference>
<dbReference type="OrthoDB" id="1108440at2759"/>
<dbReference type="AlphaFoldDB" id="A0A8T2BHD4"/>
<gene>
    <name evidence="2" type="ORF">ISN44_As08g028030</name>
</gene>
<dbReference type="InterPro" id="IPR050796">
    <property type="entry name" value="SCF_F-box_component"/>
</dbReference>
<accession>A0A8T2BHD4</accession>
<dbReference type="InterPro" id="IPR006527">
    <property type="entry name" value="F-box-assoc_dom_typ1"/>
</dbReference>
<evidence type="ECO:0000313" key="2">
    <source>
        <dbReference type="EMBL" id="KAG7583281.1"/>
    </source>
</evidence>
<evidence type="ECO:0000313" key="3">
    <source>
        <dbReference type="Proteomes" id="UP000694251"/>
    </source>
</evidence>
<dbReference type="PANTHER" id="PTHR31672:SF13">
    <property type="entry name" value="F-BOX PROTEIN CPR30-LIKE"/>
    <property type="match status" value="1"/>
</dbReference>
<evidence type="ECO:0000259" key="1">
    <source>
        <dbReference type="PROSITE" id="PS50181"/>
    </source>
</evidence>
<dbReference type="EMBL" id="JAEFBJ010000008">
    <property type="protein sequence ID" value="KAG7583281.1"/>
    <property type="molecule type" value="Genomic_DNA"/>
</dbReference>
<dbReference type="PANTHER" id="PTHR31672">
    <property type="entry name" value="BNACNNG10540D PROTEIN"/>
    <property type="match status" value="1"/>
</dbReference>
<dbReference type="NCBIfam" id="TIGR01640">
    <property type="entry name" value="F_box_assoc_1"/>
    <property type="match status" value="1"/>
</dbReference>
<dbReference type="PROSITE" id="PS50181">
    <property type="entry name" value="FBOX"/>
    <property type="match status" value="1"/>
</dbReference>
<name>A0A8T2BHD4_ARASU</name>
<keyword evidence="3" id="KW-1185">Reference proteome</keyword>
<dbReference type="Pfam" id="PF07734">
    <property type="entry name" value="FBA_1"/>
    <property type="match status" value="1"/>
</dbReference>
<proteinExistence type="predicted"/>
<reference evidence="2 3" key="1">
    <citation type="submission" date="2020-12" db="EMBL/GenBank/DDBJ databases">
        <title>Concerted genomic and epigenomic changes stabilize Arabidopsis allopolyploids.</title>
        <authorList>
            <person name="Chen Z."/>
        </authorList>
    </citation>
    <scope>NUCLEOTIDE SEQUENCE [LARGE SCALE GENOMIC DNA]</scope>
    <source>
        <strain evidence="2">As9502</strain>
        <tissue evidence="2">Leaf</tissue>
    </source>
</reference>
<dbReference type="CDD" id="cd22157">
    <property type="entry name" value="F-box_AtFBW1-like"/>
    <property type="match status" value="1"/>
</dbReference>
<comment type="caution">
    <text evidence="2">The sequence shown here is derived from an EMBL/GenBank/DDBJ whole genome shotgun (WGS) entry which is preliminary data.</text>
</comment>
<dbReference type="InterPro" id="IPR001810">
    <property type="entry name" value="F-box_dom"/>
</dbReference>
<sequence>MYLPEELVVEILSRVPLTSVARLRWASKGWNAMIKDKILAIDGLFLCTTKDDRLVVWNLLSRETRWIQPEKSYTTIDIFALGYNNKSSCYTILRMFRLHNEFQSMYKYEVYDFTSNSWRVSGVTTGWFIPLSQIRRGMFVKGNTYWLAEDLEHPEIEHSFLLSFDFSSETFQCSSLPADANTLYMALSVSREQQLWMATKIESTGALSWTKFLTVTRSGVCYPYYLRMISFLIDQENKVVYCKSLFTNTIHIVGENKYIEFNDGVAEPPNEFHTLFLLSYVPSFVKIQQGI</sequence>
<dbReference type="InterPro" id="IPR017451">
    <property type="entry name" value="F-box-assoc_interact_dom"/>
</dbReference>